<evidence type="ECO:0000259" key="2">
    <source>
        <dbReference type="Pfam" id="PF06985"/>
    </source>
</evidence>
<dbReference type="InterPro" id="IPR010730">
    <property type="entry name" value="HET"/>
</dbReference>
<dbReference type="Pfam" id="PF06985">
    <property type="entry name" value="HET"/>
    <property type="match status" value="1"/>
</dbReference>
<protein>
    <recommendedName>
        <fullName evidence="2">Heterokaryon incompatibility domain-containing protein</fullName>
    </recommendedName>
</protein>
<dbReference type="STRING" id="576137.A0A1L7XFI1"/>
<reference evidence="3 4" key="1">
    <citation type="submission" date="2016-03" db="EMBL/GenBank/DDBJ databases">
        <authorList>
            <person name="Ploux O."/>
        </authorList>
    </citation>
    <scope>NUCLEOTIDE SEQUENCE [LARGE SCALE GENOMIC DNA]</scope>
    <source>
        <strain evidence="3 4">UAMH 11012</strain>
    </source>
</reference>
<dbReference type="OrthoDB" id="3486565at2759"/>
<evidence type="ECO:0000313" key="3">
    <source>
        <dbReference type="EMBL" id="CZR63800.1"/>
    </source>
</evidence>
<organism evidence="3 4">
    <name type="scientific">Phialocephala subalpina</name>
    <dbReference type="NCBI Taxonomy" id="576137"/>
    <lineage>
        <taxon>Eukaryota</taxon>
        <taxon>Fungi</taxon>
        <taxon>Dikarya</taxon>
        <taxon>Ascomycota</taxon>
        <taxon>Pezizomycotina</taxon>
        <taxon>Leotiomycetes</taxon>
        <taxon>Helotiales</taxon>
        <taxon>Mollisiaceae</taxon>
        <taxon>Phialocephala</taxon>
        <taxon>Phialocephala fortinii species complex</taxon>
    </lineage>
</organism>
<feature type="compositionally biased region" description="Basic and acidic residues" evidence="1">
    <location>
        <begin position="655"/>
        <end position="667"/>
    </location>
</feature>
<dbReference type="PANTHER" id="PTHR33112:SF15">
    <property type="entry name" value="HETEROKARYON INCOMPATIBILITY DOMAIN-CONTAINING PROTEIN"/>
    <property type="match status" value="1"/>
</dbReference>
<proteinExistence type="predicted"/>
<dbReference type="AlphaFoldDB" id="A0A1L7XFI1"/>
<dbReference type="EMBL" id="FJOG01000024">
    <property type="protein sequence ID" value="CZR63800.1"/>
    <property type="molecule type" value="Genomic_DNA"/>
</dbReference>
<feature type="domain" description="Heterokaryon incompatibility" evidence="2">
    <location>
        <begin position="206"/>
        <end position="356"/>
    </location>
</feature>
<keyword evidence="4" id="KW-1185">Reference proteome</keyword>
<name>A0A1L7XFI1_9HELO</name>
<feature type="region of interest" description="Disordered" evidence="1">
    <location>
        <begin position="645"/>
        <end position="667"/>
    </location>
</feature>
<sequence length="680" mass="76983">MAARVLDADKSCTNREEHGSTLQQDDLCLECQSVFDLWHEREVWNQTRKGHPHHNILDLETCICPTCRMLFNSFLDSEVQAIRSQDSLVRSNVNVRVEAIGLFAIQLKFPGLDFPLMRIMRSGCIAISHSSNGKVKLGTIQPATDCEESWKLMSKWLQTCRESHPACAKRFMERRLPTRLISLGDTGKDTKIKIVPSQLLSNDIEYVTLSHCWGRKSFTTLTKDNYPDFLSQIPATALSKTFRDAIHATRKLGFKYLWIDSLCIFQGDERDWQHEAALMVYVYSNSALNLAAADAPDGETGLFFKRDTTRTLALRVSLPETSGSVTSSVWNCTTTNLTWELMTNCVLDRRAWTYQERFLPPSTLIFAHSQTAWECRTMKAHEIFPESTEIPDSLTIGQLSHDLLMKTSLDVVRGWGQIIANYTNRNLTFSRDKLIALAGVARILAPQFGPRYLAGLWEKDMAINLMWYVEDIEMPYDGTTASYRAPSWSWASTDNNAWLALELVGVENYNTWVEVVQADTTFSGDQFGEVSDGYVRLRCRDILQGSCHGGRLTSFEPTEWSGLNLSSKSTMKVYPDRIASEVEGDVVFVPMLEGVDDESGIGEIWGMILTNADPGAHRFRRIGAFKIKEIHYSGDFEKHRDLTRTDMSGSESIEWENRSGFDQEGKPELGNQGPYIITII</sequence>
<evidence type="ECO:0000313" key="4">
    <source>
        <dbReference type="Proteomes" id="UP000184330"/>
    </source>
</evidence>
<dbReference type="Proteomes" id="UP000184330">
    <property type="component" value="Unassembled WGS sequence"/>
</dbReference>
<dbReference type="PANTHER" id="PTHR33112">
    <property type="entry name" value="DOMAIN PROTEIN, PUTATIVE-RELATED"/>
    <property type="match status" value="1"/>
</dbReference>
<evidence type="ECO:0000256" key="1">
    <source>
        <dbReference type="SAM" id="MobiDB-lite"/>
    </source>
</evidence>
<accession>A0A1L7XFI1</accession>
<gene>
    <name evidence="3" type="ORF">PAC_13697</name>
</gene>